<dbReference type="PROSITE" id="PS50003">
    <property type="entry name" value="PH_DOMAIN"/>
    <property type="match status" value="1"/>
</dbReference>
<evidence type="ECO:0000313" key="4">
    <source>
        <dbReference type="Proteomes" id="UP001151760"/>
    </source>
</evidence>
<accession>A0ABQ5DXZ2</accession>
<keyword evidence="4" id="KW-1185">Reference proteome</keyword>
<feature type="region of interest" description="Disordered" evidence="1">
    <location>
        <begin position="58"/>
        <end position="81"/>
    </location>
</feature>
<comment type="caution">
    <text evidence="3">The sequence shown here is derived from an EMBL/GenBank/DDBJ whole genome shotgun (WGS) entry which is preliminary data.</text>
</comment>
<dbReference type="InterPro" id="IPR001849">
    <property type="entry name" value="PH_domain"/>
</dbReference>
<dbReference type="Proteomes" id="UP001151760">
    <property type="component" value="Unassembled WGS sequence"/>
</dbReference>
<reference evidence="3" key="1">
    <citation type="journal article" date="2022" name="Int. J. Mol. Sci.">
        <title>Draft Genome of Tanacetum Coccineum: Genomic Comparison of Closely Related Tanacetum-Family Plants.</title>
        <authorList>
            <person name="Yamashiro T."/>
            <person name="Shiraishi A."/>
            <person name="Nakayama K."/>
            <person name="Satake H."/>
        </authorList>
    </citation>
    <scope>NUCLEOTIDE SEQUENCE</scope>
</reference>
<dbReference type="EMBL" id="BQNB010015766">
    <property type="protein sequence ID" value="GJT43868.1"/>
    <property type="molecule type" value="Genomic_DNA"/>
</dbReference>
<evidence type="ECO:0000313" key="3">
    <source>
        <dbReference type="EMBL" id="GJT43868.1"/>
    </source>
</evidence>
<feature type="domain" description="PH" evidence="2">
    <location>
        <begin position="1"/>
        <end position="31"/>
    </location>
</feature>
<protein>
    <submittedName>
        <fullName evidence="3">Integrase, catalytic region, zinc finger, CCHC-type containing protein</fullName>
    </submittedName>
</protein>
<gene>
    <name evidence="3" type="ORF">Tco_0952583</name>
</gene>
<sequence>MSDSEHSTITYTILSEDDFITWVTSLQTALEEPEQAPPSPIYVPFVPEPVYPEFLPVDDETDYPADRRDDEDEHLAPAEPAAVAYSADQDPYIAYRATVGGKCRQLVLPDQFGPTTARADLYGFADTCACSRTPDVLEIRLCIRDTWMIGWSHQDIAPTTLRGGQPESLLS</sequence>
<name>A0ABQ5DXZ2_9ASTR</name>
<evidence type="ECO:0000259" key="2">
    <source>
        <dbReference type="PROSITE" id="PS50003"/>
    </source>
</evidence>
<evidence type="ECO:0000256" key="1">
    <source>
        <dbReference type="SAM" id="MobiDB-lite"/>
    </source>
</evidence>
<proteinExistence type="predicted"/>
<organism evidence="3 4">
    <name type="scientific">Tanacetum coccineum</name>
    <dbReference type="NCBI Taxonomy" id="301880"/>
    <lineage>
        <taxon>Eukaryota</taxon>
        <taxon>Viridiplantae</taxon>
        <taxon>Streptophyta</taxon>
        <taxon>Embryophyta</taxon>
        <taxon>Tracheophyta</taxon>
        <taxon>Spermatophyta</taxon>
        <taxon>Magnoliopsida</taxon>
        <taxon>eudicotyledons</taxon>
        <taxon>Gunneridae</taxon>
        <taxon>Pentapetalae</taxon>
        <taxon>asterids</taxon>
        <taxon>campanulids</taxon>
        <taxon>Asterales</taxon>
        <taxon>Asteraceae</taxon>
        <taxon>Asteroideae</taxon>
        <taxon>Anthemideae</taxon>
        <taxon>Anthemidinae</taxon>
        <taxon>Tanacetum</taxon>
    </lineage>
</organism>
<feature type="compositionally biased region" description="Acidic residues" evidence="1">
    <location>
        <begin position="58"/>
        <end position="73"/>
    </location>
</feature>
<reference evidence="3" key="2">
    <citation type="submission" date="2022-01" db="EMBL/GenBank/DDBJ databases">
        <authorList>
            <person name="Yamashiro T."/>
            <person name="Shiraishi A."/>
            <person name="Satake H."/>
            <person name="Nakayama K."/>
        </authorList>
    </citation>
    <scope>NUCLEOTIDE SEQUENCE</scope>
</reference>